<dbReference type="SMART" id="SM00825">
    <property type="entry name" value="PKS_KS"/>
    <property type="match status" value="1"/>
</dbReference>
<keyword evidence="2" id="KW-0444">Lipid biosynthesis</keyword>
<protein>
    <submittedName>
        <fullName evidence="10">Fatty acid synthase</fullName>
    </submittedName>
</protein>
<dbReference type="Pfam" id="PF00109">
    <property type="entry name" value="ketoacyl-synt"/>
    <property type="match status" value="1"/>
</dbReference>
<evidence type="ECO:0000313" key="10">
    <source>
        <dbReference type="EMBL" id="KAK1881316.1"/>
    </source>
</evidence>
<keyword evidence="11" id="KW-1185">Reference proteome</keyword>
<evidence type="ECO:0000256" key="1">
    <source>
        <dbReference type="ARBA" id="ARBA00022450"/>
    </source>
</evidence>
<keyword evidence="3" id="KW-0276">Fatty acid metabolism</keyword>
<dbReference type="CDD" id="cd00833">
    <property type="entry name" value="PKS"/>
    <property type="match status" value="1"/>
</dbReference>
<dbReference type="AlphaFoldDB" id="A0AAD9EY28"/>
<dbReference type="InterPro" id="IPR016039">
    <property type="entry name" value="Thiolase-like"/>
</dbReference>
<evidence type="ECO:0000256" key="2">
    <source>
        <dbReference type="ARBA" id="ARBA00022516"/>
    </source>
</evidence>
<name>A0AAD9EY28_DISEL</name>
<evidence type="ECO:0000256" key="5">
    <source>
        <dbReference type="ARBA" id="ARBA00023002"/>
    </source>
</evidence>
<dbReference type="GO" id="GO:0005737">
    <property type="term" value="C:cytoplasm"/>
    <property type="evidence" value="ECO:0007669"/>
    <property type="project" value="TreeGrafter"/>
</dbReference>
<dbReference type="Proteomes" id="UP001228049">
    <property type="component" value="Unassembled WGS sequence"/>
</dbReference>
<dbReference type="EMBL" id="JASDAP010000024">
    <property type="protein sequence ID" value="KAK1881316.1"/>
    <property type="molecule type" value="Genomic_DNA"/>
</dbReference>
<evidence type="ECO:0000313" key="11">
    <source>
        <dbReference type="Proteomes" id="UP001228049"/>
    </source>
</evidence>
<keyword evidence="8" id="KW-0511">Multifunctional enzyme</keyword>
<keyword evidence="5" id="KW-0560">Oxidoreductase</keyword>
<evidence type="ECO:0000256" key="7">
    <source>
        <dbReference type="ARBA" id="ARBA00023160"/>
    </source>
</evidence>
<dbReference type="InterPro" id="IPR014030">
    <property type="entry name" value="Ketoacyl_synth_N"/>
</dbReference>
<proteinExistence type="predicted"/>
<keyword evidence="4" id="KW-0521">NADP</keyword>
<dbReference type="PANTHER" id="PTHR43775">
    <property type="entry name" value="FATTY ACID SYNTHASE"/>
    <property type="match status" value="1"/>
</dbReference>
<gene>
    <name evidence="10" type="ORF">KUDE01_024482</name>
</gene>
<dbReference type="GO" id="GO:0006633">
    <property type="term" value="P:fatty acid biosynthetic process"/>
    <property type="evidence" value="ECO:0007669"/>
    <property type="project" value="UniProtKB-KW"/>
</dbReference>
<evidence type="ECO:0000259" key="9">
    <source>
        <dbReference type="PROSITE" id="PS52004"/>
    </source>
</evidence>
<evidence type="ECO:0000256" key="6">
    <source>
        <dbReference type="ARBA" id="ARBA00023098"/>
    </source>
</evidence>
<evidence type="ECO:0000256" key="8">
    <source>
        <dbReference type="ARBA" id="ARBA00023268"/>
    </source>
</evidence>
<dbReference type="PROSITE" id="PS52004">
    <property type="entry name" value="KS3_2"/>
    <property type="match status" value="1"/>
</dbReference>
<sequence>GRSARCSATDWIREPCLFFHWTVRPDEAVSPCGVARQNSEEHLLDTRSFALREDLQVTEASSHPSFSMDDIVIAGISGRLPESNNLEEFWENLINGVDMVTEDDRRWTPGLYGLPKRNGKLKDISHFDAAFFGVHPKQANTMDPQLRLMLEIAYESIVDGGLNPAALRGSKTGVYIGVSGSEAGEAFSRDPEELLGYSMTGCQRAMLANRLSYFFDFSGMHTQQHTPTDSTGNVTENCNTLLF</sequence>
<comment type="caution">
    <text evidence="10">The sequence shown here is derived from an EMBL/GenBank/DDBJ whole genome shotgun (WGS) entry which is preliminary data.</text>
</comment>
<dbReference type="InterPro" id="IPR050091">
    <property type="entry name" value="PKS_NRPS_Biosynth_Enz"/>
</dbReference>
<dbReference type="PANTHER" id="PTHR43775:SF7">
    <property type="entry name" value="FATTY ACID SYNTHASE"/>
    <property type="match status" value="1"/>
</dbReference>
<keyword evidence="7" id="KW-0275">Fatty acid biosynthesis</keyword>
<dbReference type="SUPFAM" id="SSF53901">
    <property type="entry name" value="Thiolase-like"/>
    <property type="match status" value="1"/>
</dbReference>
<keyword evidence="1" id="KW-0596">Phosphopantetheine</keyword>
<accession>A0AAD9EY28</accession>
<feature type="non-terminal residue" evidence="10">
    <location>
        <position position="243"/>
    </location>
</feature>
<reference evidence="10" key="1">
    <citation type="submission" date="2023-04" db="EMBL/GenBank/DDBJ databases">
        <title>Chromosome-level genome of Chaenocephalus aceratus.</title>
        <authorList>
            <person name="Park H."/>
        </authorList>
    </citation>
    <scope>NUCLEOTIDE SEQUENCE</scope>
    <source>
        <strain evidence="10">DE</strain>
        <tissue evidence="10">Muscle</tissue>
    </source>
</reference>
<organism evidence="10 11">
    <name type="scientific">Dissostichus eleginoides</name>
    <name type="common">Patagonian toothfish</name>
    <name type="synonym">Dissostichus amissus</name>
    <dbReference type="NCBI Taxonomy" id="100907"/>
    <lineage>
        <taxon>Eukaryota</taxon>
        <taxon>Metazoa</taxon>
        <taxon>Chordata</taxon>
        <taxon>Craniata</taxon>
        <taxon>Vertebrata</taxon>
        <taxon>Euteleostomi</taxon>
        <taxon>Actinopterygii</taxon>
        <taxon>Neopterygii</taxon>
        <taxon>Teleostei</taxon>
        <taxon>Neoteleostei</taxon>
        <taxon>Acanthomorphata</taxon>
        <taxon>Eupercaria</taxon>
        <taxon>Perciformes</taxon>
        <taxon>Notothenioidei</taxon>
        <taxon>Nototheniidae</taxon>
        <taxon>Dissostichus</taxon>
    </lineage>
</organism>
<evidence type="ECO:0000256" key="3">
    <source>
        <dbReference type="ARBA" id="ARBA00022832"/>
    </source>
</evidence>
<dbReference type="GO" id="GO:0004312">
    <property type="term" value="F:fatty acid synthase activity"/>
    <property type="evidence" value="ECO:0007669"/>
    <property type="project" value="TreeGrafter"/>
</dbReference>
<keyword evidence="6" id="KW-0443">Lipid metabolism</keyword>
<feature type="domain" description="Ketosynthase family 3 (KS3)" evidence="9">
    <location>
        <begin position="68"/>
        <end position="243"/>
    </location>
</feature>
<dbReference type="Gene3D" id="3.40.47.10">
    <property type="match status" value="1"/>
</dbReference>
<dbReference type="GO" id="GO:0016491">
    <property type="term" value="F:oxidoreductase activity"/>
    <property type="evidence" value="ECO:0007669"/>
    <property type="project" value="UniProtKB-KW"/>
</dbReference>
<evidence type="ECO:0000256" key="4">
    <source>
        <dbReference type="ARBA" id="ARBA00022857"/>
    </source>
</evidence>
<dbReference type="InterPro" id="IPR020841">
    <property type="entry name" value="PKS_Beta-ketoAc_synthase_dom"/>
</dbReference>